<accession>A0A2T3NXM1</accession>
<evidence type="ECO:0008006" key="3">
    <source>
        <dbReference type="Google" id="ProtNLM"/>
    </source>
</evidence>
<dbReference type="InterPro" id="IPR014513">
    <property type="entry name" value="UCP021525"/>
</dbReference>
<dbReference type="Gene3D" id="3.30.460.40">
    <property type="match status" value="1"/>
</dbReference>
<comment type="caution">
    <text evidence="1">The sequence shown here is derived from an EMBL/GenBank/DDBJ whole genome shotgun (WGS) entry which is preliminary data.</text>
</comment>
<sequence>MSNTYTLSNSLNPVFEQALLRVVEAVNSLAVPYFIAGATARDIVLHGIFGHAPIRATRDIDTAILVANWEEFDATKAKLLAAGLAPTEQTHRLREPESGLPVDIIPFGQLADQDGQIQWPPSHDITMSVVGFQEAYQTALTVTLGTATFKVASLPGIAMLKLMAWDERGFENSKDATDFYSILSKYGQIHDGRLWEDYVPGEALDFNLERQAAFLLGFDLKDLLSQATLAVLVGIKSNKHDNFLSAIVRTHKGTSLDEVEAQLDAFWMGVGVA</sequence>
<name>A0A2T3NXM1_9GAMM</name>
<dbReference type="RefSeq" id="WP_036817237.1">
    <property type="nucleotide sequence ID" value="NZ_JGVO01000065.1"/>
</dbReference>
<dbReference type="PIRSF" id="PIRSF021525">
    <property type="entry name" value="UCP021525"/>
    <property type="match status" value="1"/>
</dbReference>
<dbReference type="AlphaFoldDB" id="A0A2T3NXM1"/>
<dbReference type="Pfam" id="PF08843">
    <property type="entry name" value="AbiEii"/>
    <property type="match status" value="1"/>
</dbReference>
<proteinExistence type="predicted"/>
<organism evidence="1 2">
    <name type="scientific">Photobacterium sanctipauli</name>
    <dbReference type="NCBI Taxonomy" id="1342794"/>
    <lineage>
        <taxon>Bacteria</taxon>
        <taxon>Pseudomonadati</taxon>
        <taxon>Pseudomonadota</taxon>
        <taxon>Gammaproteobacteria</taxon>
        <taxon>Vibrionales</taxon>
        <taxon>Vibrionaceae</taxon>
        <taxon>Photobacterium</taxon>
    </lineage>
</organism>
<gene>
    <name evidence="1" type="ORF">C9I98_03340</name>
</gene>
<evidence type="ECO:0000313" key="1">
    <source>
        <dbReference type="EMBL" id="PSW21001.1"/>
    </source>
</evidence>
<dbReference type="Proteomes" id="UP000241771">
    <property type="component" value="Unassembled WGS sequence"/>
</dbReference>
<evidence type="ECO:0000313" key="2">
    <source>
        <dbReference type="Proteomes" id="UP000241771"/>
    </source>
</evidence>
<dbReference type="OrthoDB" id="5918411at2"/>
<dbReference type="InterPro" id="IPR014942">
    <property type="entry name" value="AbiEii"/>
</dbReference>
<reference evidence="1 2" key="1">
    <citation type="submission" date="2018-01" db="EMBL/GenBank/DDBJ databases">
        <title>Whole genome sequencing of Histamine producing bacteria.</title>
        <authorList>
            <person name="Butler K."/>
        </authorList>
    </citation>
    <scope>NUCLEOTIDE SEQUENCE [LARGE SCALE GENOMIC DNA]</scope>
    <source>
        <strain evidence="1 2">DSM 100436</strain>
    </source>
</reference>
<protein>
    <recommendedName>
        <fullName evidence="3">Nucleotidyltransferase</fullName>
    </recommendedName>
</protein>
<keyword evidence="2" id="KW-1185">Reference proteome</keyword>
<dbReference type="EMBL" id="PYMA01000002">
    <property type="protein sequence ID" value="PSW21001.1"/>
    <property type="molecule type" value="Genomic_DNA"/>
</dbReference>